<reference evidence="3" key="1">
    <citation type="journal article" date="2019" name="Int. J. Syst. Evol. Microbiol.">
        <title>The Global Catalogue of Microorganisms (GCM) 10K type strain sequencing project: providing services to taxonomists for standard genome sequencing and annotation.</title>
        <authorList>
            <consortium name="The Broad Institute Genomics Platform"/>
            <consortium name="The Broad Institute Genome Sequencing Center for Infectious Disease"/>
            <person name="Wu L."/>
            <person name="Ma J."/>
        </authorList>
    </citation>
    <scope>NUCLEOTIDE SEQUENCE [LARGE SCALE GENOMIC DNA]</scope>
    <source>
        <strain evidence="3">NBRC 108730</strain>
    </source>
</reference>
<protein>
    <submittedName>
        <fullName evidence="2">Uncharacterized protein</fullName>
    </submittedName>
</protein>
<sequence>MVGQRHGRQHAHVGRAPGGRREVVDERRQPGAEAVPTIASVTARPLRTVNCRDSSGAMLPALGRTVSVYEPGATFW</sequence>
<evidence type="ECO:0000313" key="3">
    <source>
        <dbReference type="Proteomes" id="UP001157017"/>
    </source>
</evidence>
<feature type="compositionally biased region" description="Basic and acidic residues" evidence="1">
    <location>
        <begin position="19"/>
        <end position="30"/>
    </location>
</feature>
<gene>
    <name evidence="2" type="ORF">GCM10025868_09710</name>
</gene>
<evidence type="ECO:0000256" key="1">
    <source>
        <dbReference type="SAM" id="MobiDB-lite"/>
    </source>
</evidence>
<feature type="region of interest" description="Disordered" evidence="1">
    <location>
        <begin position="1"/>
        <end position="34"/>
    </location>
</feature>
<keyword evidence="3" id="KW-1185">Reference proteome</keyword>
<name>A0ABQ6JC15_9ACTN</name>
<dbReference type="Proteomes" id="UP001157017">
    <property type="component" value="Unassembled WGS sequence"/>
</dbReference>
<evidence type="ECO:0000313" key="2">
    <source>
        <dbReference type="EMBL" id="GMA85721.1"/>
    </source>
</evidence>
<comment type="caution">
    <text evidence="2">The sequence shown here is derived from an EMBL/GenBank/DDBJ whole genome shotgun (WGS) entry which is preliminary data.</text>
</comment>
<organism evidence="2 3">
    <name type="scientific">Angustibacter aerolatus</name>
    <dbReference type="NCBI Taxonomy" id="1162965"/>
    <lineage>
        <taxon>Bacteria</taxon>
        <taxon>Bacillati</taxon>
        <taxon>Actinomycetota</taxon>
        <taxon>Actinomycetes</taxon>
        <taxon>Kineosporiales</taxon>
        <taxon>Kineosporiaceae</taxon>
    </lineage>
</organism>
<proteinExistence type="predicted"/>
<feature type="compositionally biased region" description="Basic residues" evidence="1">
    <location>
        <begin position="1"/>
        <end position="13"/>
    </location>
</feature>
<accession>A0ABQ6JC15</accession>
<dbReference type="EMBL" id="BSUZ01000001">
    <property type="protein sequence ID" value="GMA85721.1"/>
    <property type="molecule type" value="Genomic_DNA"/>
</dbReference>